<gene>
    <name evidence="1" type="ORF">S06H3_39720</name>
</gene>
<name>X1NQK7_9ZZZZ</name>
<protein>
    <submittedName>
        <fullName evidence="1">Uncharacterized protein</fullName>
    </submittedName>
</protein>
<accession>X1NQK7</accession>
<reference evidence="1" key="1">
    <citation type="journal article" date="2014" name="Front. Microbiol.">
        <title>High frequency of phylogenetically diverse reductive dehalogenase-homologous genes in deep subseafloor sedimentary metagenomes.</title>
        <authorList>
            <person name="Kawai M."/>
            <person name="Futagami T."/>
            <person name="Toyoda A."/>
            <person name="Takaki Y."/>
            <person name="Nishi S."/>
            <person name="Hori S."/>
            <person name="Arai W."/>
            <person name="Tsubouchi T."/>
            <person name="Morono Y."/>
            <person name="Uchiyama I."/>
            <person name="Ito T."/>
            <person name="Fujiyama A."/>
            <person name="Inagaki F."/>
            <person name="Takami H."/>
        </authorList>
    </citation>
    <scope>NUCLEOTIDE SEQUENCE</scope>
    <source>
        <strain evidence="1">Expedition CK06-06</strain>
    </source>
</reference>
<evidence type="ECO:0000313" key="1">
    <source>
        <dbReference type="EMBL" id="GAI45898.1"/>
    </source>
</evidence>
<sequence>PEMLRDVSSRKPEKYVRREELSLSCQNSFGEQYSGRIPI</sequence>
<dbReference type="AlphaFoldDB" id="X1NQK7"/>
<dbReference type="EMBL" id="BARV01024322">
    <property type="protein sequence ID" value="GAI45898.1"/>
    <property type="molecule type" value="Genomic_DNA"/>
</dbReference>
<proteinExistence type="predicted"/>
<feature type="non-terminal residue" evidence="1">
    <location>
        <position position="1"/>
    </location>
</feature>
<comment type="caution">
    <text evidence="1">The sequence shown here is derived from an EMBL/GenBank/DDBJ whole genome shotgun (WGS) entry which is preliminary data.</text>
</comment>
<organism evidence="1">
    <name type="scientific">marine sediment metagenome</name>
    <dbReference type="NCBI Taxonomy" id="412755"/>
    <lineage>
        <taxon>unclassified sequences</taxon>
        <taxon>metagenomes</taxon>
        <taxon>ecological metagenomes</taxon>
    </lineage>
</organism>